<feature type="region of interest" description="Disordered" evidence="3">
    <location>
        <begin position="538"/>
        <end position="589"/>
    </location>
</feature>
<dbReference type="GO" id="GO:0005886">
    <property type="term" value="C:plasma membrane"/>
    <property type="evidence" value="ECO:0007669"/>
    <property type="project" value="TreeGrafter"/>
</dbReference>
<dbReference type="CDD" id="cd08771">
    <property type="entry name" value="DLP_1"/>
    <property type="match status" value="1"/>
</dbReference>
<dbReference type="GO" id="GO:0005737">
    <property type="term" value="C:cytoplasm"/>
    <property type="evidence" value="ECO:0007669"/>
    <property type="project" value="TreeGrafter"/>
</dbReference>
<sequence>MAGPTRIKTRSSGGNAPPISPNGDAPTGIPPPADGNAEPVQSNSHDSASRLSEGLEPIHLGDAASLNEQLHDAASELNRLGFHVKDVISTIQRLEGLGLQQHNIPLPKIIVLGEQSTGKSSVIESISGIKTPRDIGTCTRCPLFIKLEPLSDPHGRWSARVTLRRNFGFDGKTGRGSERRFPGWYLLPQPKVETFTSTNNPDQLEEIITRAQTALTTPWTDYKEFLLPTYHHTKEDQQSRFSPNVVCISINHPDLPALSFYDLPGIIGQSDNPSDVKFVRDLVIEYVKDPEALVLVTCAMDNDIANSAAGGIARQLKASDRCIGVLTKPDRITVTAREEKVHEIFIEKRLPFGHGYFVVRNRDHLQLKGGLSHQDARFQEKQFFEQEEPWATQCRNLQSRFGTLKLQAFLSGKLAEQITKRLPVIQKEIDIRLEQVEDQLKQFPEPPTQNASRIIYDVVYEFAQNVRKELVAEYPRIDWRNNWEALQRALFDALLSLKPTLAASGKRDRGIYAASLVSLASGHSSGRSVNDAIALPESEDEADTDGDVSMSGTPNPETPSKKRKMDNTPAPSPLKAPRTPSKSPDFSDKRTKYQLDALAEHLERKSKSKIPGLIEPRVINDEMVATLKHWELPLDDFFGTLEKQLEIQLKGAFHESFVKWEGTALYSEAWKIAMEMLNLNLHQQRTTMAKESLDDENEGPYIFHSDIFNREMDAVLQLYRQARFKARMAIYKKERLHRTGKAMTAAEENKMQKDEKFIAVINSEPYSVELNVAARVTTYYMLAARRFHDSICMRIESKFFKQLRTQLRDELENGLGIHDEVEGHCNAVRLLAEQSQREKQRQELLAQRNALQQGQQILVDLEKKKYDEDTASPTSRAGSANSGSSSSFGLPPLQSEEMEEEM</sequence>
<keyword evidence="7" id="KW-1185">Reference proteome</keyword>
<dbReference type="PROSITE" id="PS51718">
    <property type="entry name" value="G_DYNAMIN_2"/>
    <property type="match status" value="1"/>
</dbReference>
<dbReference type="SMART" id="SM00053">
    <property type="entry name" value="DYNc"/>
    <property type="match status" value="1"/>
</dbReference>
<feature type="domain" description="GED" evidence="4">
    <location>
        <begin position="769"/>
        <end position="866"/>
    </location>
</feature>
<dbReference type="GO" id="GO:0008017">
    <property type="term" value="F:microtubule binding"/>
    <property type="evidence" value="ECO:0007669"/>
    <property type="project" value="TreeGrafter"/>
</dbReference>
<feature type="compositionally biased region" description="Polar residues" evidence="3">
    <location>
        <begin position="39"/>
        <end position="50"/>
    </location>
</feature>
<name>A0A6A6ZXS3_9PLEO</name>
<proteinExistence type="predicted"/>
<dbReference type="Proteomes" id="UP000799424">
    <property type="component" value="Unassembled WGS sequence"/>
</dbReference>
<keyword evidence="1" id="KW-0547">Nucleotide-binding</keyword>
<feature type="region of interest" description="Disordered" evidence="3">
    <location>
        <begin position="1"/>
        <end position="50"/>
    </location>
</feature>
<dbReference type="InterPro" id="IPR027417">
    <property type="entry name" value="P-loop_NTPase"/>
</dbReference>
<keyword evidence="2" id="KW-0342">GTP-binding</keyword>
<dbReference type="GO" id="GO:0003924">
    <property type="term" value="F:GTPase activity"/>
    <property type="evidence" value="ECO:0007669"/>
    <property type="project" value="InterPro"/>
</dbReference>
<feature type="region of interest" description="Disordered" evidence="3">
    <location>
        <begin position="862"/>
        <end position="902"/>
    </location>
</feature>
<dbReference type="InterPro" id="IPR001401">
    <property type="entry name" value="Dynamin_GTPase"/>
</dbReference>
<dbReference type="OrthoDB" id="5061070at2759"/>
<dbReference type="Gene3D" id="3.40.50.300">
    <property type="entry name" value="P-loop containing nucleotide triphosphate hydrolases"/>
    <property type="match status" value="1"/>
</dbReference>
<dbReference type="PRINTS" id="PR00195">
    <property type="entry name" value="DYNAMIN"/>
</dbReference>
<dbReference type="Pfam" id="PF02212">
    <property type="entry name" value="GED"/>
    <property type="match status" value="1"/>
</dbReference>
<dbReference type="EMBL" id="MU006228">
    <property type="protein sequence ID" value="KAF2825294.1"/>
    <property type="molecule type" value="Genomic_DNA"/>
</dbReference>
<reference evidence="6" key="1">
    <citation type="journal article" date="2020" name="Stud. Mycol.">
        <title>101 Dothideomycetes genomes: a test case for predicting lifestyles and emergence of pathogens.</title>
        <authorList>
            <person name="Haridas S."/>
            <person name="Albert R."/>
            <person name="Binder M."/>
            <person name="Bloem J."/>
            <person name="Labutti K."/>
            <person name="Salamov A."/>
            <person name="Andreopoulos B."/>
            <person name="Baker S."/>
            <person name="Barry K."/>
            <person name="Bills G."/>
            <person name="Bluhm B."/>
            <person name="Cannon C."/>
            <person name="Castanera R."/>
            <person name="Culley D."/>
            <person name="Daum C."/>
            <person name="Ezra D."/>
            <person name="Gonzalez J."/>
            <person name="Henrissat B."/>
            <person name="Kuo A."/>
            <person name="Liang C."/>
            <person name="Lipzen A."/>
            <person name="Lutzoni F."/>
            <person name="Magnuson J."/>
            <person name="Mondo S."/>
            <person name="Nolan M."/>
            <person name="Ohm R."/>
            <person name="Pangilinan J."/>
            <person name="Park H.-J."/>
            <person name="Ramirez L."/>
            <person name="Alfaro M."/>
            <person name="Sun H."/>
            <person name="Tritt A."/>
            <person name="Yoshinaga Y."/>
            <person name="Zwiers L.-H."/>
            <person name="Turgeon B."/>
            <person name="Goodwin S."/>
            <person name="Spatafora J."/>
            <person name="Crous P."/>
            <person name="Grigoriev I."/>
        </authorList>
    </citation>
    <scope>NUCLEOTIDE SEQUENCE</scope>
    <source>
        <strain evidence="6">CBS 113818</strain>
    </source>
</reference>
<feature type="domain" description="Dynamin-type G" evidence="5">
    <location>
        <begin position="103"/>
        <end position="423"/>
    </location>
</feature>
<accession>A0A6A6ZXS3</accession>
<evidence type="ECO:0000313" key="6">
    <source>
        <dbReference type="EMBL" id="KAF2825294.1"/>
    </source>
</evidence>
<evidence type="ECO:0000313" key="7">
    <source>
        <dbReference type="Proteomes" id="UP000799424"/>
    </source>
</evidence>
<dbReference type="Pfam" id="PF00350">
    <property type="entry name" value="Dynamin_N"/>
    <property type="match status" value="1"/>
</dbReference>
<evidence type="ECO:0000256" key="3">
    <source>
        <dbReference type="SAM" id="MobiDB-lite"/>
    </source>
</evidence>
<dbReference type="InterPro" id="IPR022812">
    <property type="entry name" value="Dynamin"/>
</dbReference>
<dbReference type="GO" id="GO:0031623">
    <property type="term" value="P:receptor internalization"/>
    <property type="evidence" value="ECO:0007669"/>
    <property type="project" value="TreeGrafter"/>
</dbReference>
<dbReference type="Pfam" id="PF01031">
    <property type="entry name" value="Dynamin_M"/>
    <property type="match status" value="1"/>
</dbReference>
<feature type="compositionally biased region" description="Low complexity" evidence="3">
    <location>
        <begin position="875"/>
        <end position="887"/>
    </location>
</feature>
<dbReference type="SUPFAM" id="SSF52540">
    <property type="entry name" value="P-loop containing nucleoside triphosphate hydrolases"/>
    <property type="match status" value="1"/>
</dbReference>
<evidence type="ECO:0000259" key="5">
    <source>
        <dbReference type="PROSITE" id="PS51718"/>
    </source>
</evidence>
<evidence type="ECO:0000256" key="2">
    <source>
        <dbReference type="ARBA" id="ARBA00023134"/>
    </source>
</evidence>
<protein>
    <recommendedName>
        <fullName evidence="8">P-loop containing nucleoside triphosphate hydrolase protein</fullName>
    </recommendedName>
</protein>
<evidence type="ECO:0008006" key="8">
    <source>
        <dbReference type="Google" id="ProtNLM"/>
    </source>
</evidence>
<dbReference type="PANTHER" id="PTHR11566">
    <property type="entry name" value="DYNAMIN"/>
    <property type="match status" value="1"/>
</dbReference>
<dbReference type="InterPro" id="IPR030381">
    <property type="entry name" value="G_DYNAMIN_dom"/>
</dbReference>
<dbReference type="AlphaFoldDB" id="A0A6A6ZXS3"/>
<dbReference type="InterPro" id="IPR045063">
    <property type="entry name" value="Dynamin_N"/>
</dbReference>
<dbReference type="GO" id="GO:0005874">
    <property type="term" value="C:microtubule"/>
    <property type="evidence" value="ECO:0007669"/>
    <property type="project" value="TreeGrafter"/>
</dbReference>
<dbReference type="InterPro" id="IPR003130">
    <property type="entry name" value="GED"/>
</dbReference>
<dbReference type="InterPro" id="IPR020850">
    <property type="entry name" value="GED_dom"/>
</dbReference>
<dbReference type="GO" id="GO:0005525">
    <property type="term" value="F:GTP binding"/>
    <property type="evidence" value="ECO:0007669"/>
    <property type="project" value="InterPro"/>
</dbReference>
<organism evidence="6 7">
    <name type="scientific">Ophiobolus disseminans</name>
    <dbReference type="NCBI Taxonomy" id="1469910"/>
    <lineage>
        <taxon>Eukaryota</taxon>
        <taxon>Fungi</taxon>
        <taxon>Dikarya</taxon>
        <taxon>Ascomycota</taxon>
        <taxon>Pezizomycotina</taxon>
        <taxon>Dothideomycetes</taxon>
        <taxon>Pleosporomycetidae</taxon>
        <taxon>Pleosporales</taxon>
        <taxon>Pleosporineae</taxon>
        <taxon>Phaeosphaeriaceae</taxon>
        <taxon>Ophiobolus</taxon>
    </lineage>
</organism>
<evidence type="ECO:0000259" key="4">
    <source>
        <dbReference type="PROSITE" id="PS51388"/>
    </source>
</evidence>
<gene>
    <name evidence="6" type="ORF">CC86DRAFT_41688</name>
</gene>
<dbReference type="PANTHER" id="PTHR11566:SF131">
    <property type="entry name" value="GTPASE, PUTATIVE (AFU_ORTHOLOGUE AFUA_6G07630)-RELATED"/>
    <property type="match status" value="1"/>
</dbReference>
<dbReference type="PROSITE" id="PS51388">
    <property type="entry name" value="GED"/>
    <property type="match status" value="1"/>
</dbReference>
<dbReference type="InterPro" id="IPR000375">
    <property type="entry name" value="Dynamin_stalk"/>
</dbReference>
<evidence type="ECO:0000256" key="1">
    <source>
        <dbReference type="ARBA" id="ARBA00022741"/>
    </source>
</evidence>